<dbReference type="InterPro" id="IPR003812">
    <property type="entry name" value="Fido"/>
</dbReference>
<dbReference type="SUPFAM" id="SSF140931">
    <property type="entry name" value="Fic-like"/>
    <property type="match status" value="1"/>
</dbReference>
<keyword evidence="1" id="KW-0805">Transcription regulation</keyword>
<evidence type="ECO:0000256" key="2">
    <source>
        <dbReference type="ARBA" id="ARBA00023163"/>
    </source>
</evidence>
<dbReference type="InterPro" id="IPR036390">
    <property type="entry name" value="WH_DNA-bd_sf"/>
</dbReference>
<gene>
    <name evidence="4" type="ORF">AABD74_04970</name>
</gene>
<dbReference type="PROSITE" id="PS51459">
    <property type="entry name" value="FIDO"/>
    <property type="match status" value="1"/>
</dbReference>
<dbReference type="EMBL" id="CP150845">
    <property type="protein sequence ID" value="WYZ20814.1"/>
    <property type="molecule type" value="Genomic_DNA"/>
</dbReference>
<name>A0ABZ2UH15_9FLAO</name>
<dbReference type="RefSeq" id="WP_406844845.1">
    <property type="nucleotide sequence ID" value="NZ_CP150845.1"/>
</dbReference>
<dbReference type="InterPro" id="IPR001034">
    <property type="entry name" value="DeoR_HTH"/>
</dbReference>
<reference evidence="4 5" key="1">
    <citation type="submission" date="2024-03" db="EMBL/GenBank/DDBJ databases">
        <title>Flavobacterium soyae.</title>
        <authorList>
            <person name="Zheng W."/>
        </authorList>
    </citation>
    <scope>NUCLEOTIDE SEQUENCE [LARGE SCALE GENOMIC DNA]</scope>
    <source>
        <strain evidence="4 5">55</strain>
    </source>
</reference>
<dbReference type="Pfam" id="PF08220">
    <property type="entry name" value="HTH_DeoR"/>
    <property type="match status" value="1"/>
</dbReference>
<evidence type="ECO:0000313" key="5">
    <source>
        <dbReference type="Proteomes" id="UP001623852"/>
    </source>
</evidence>
<dbReference type="PANTHER" id="PTHR13504">
    <property type="entry name" value="FIDO DOMAIN-CONTAINING PROTEIN DDB_G0283145"/>
    <property type="match status" value="1"/>
</dbReference>
<dbReference type="Pfam" id="PF02661">
    <property type="entry name" value="Fic"/>
    <property type="match status" value="1"/>
</dbReference>
<evidence type="ECO:0000256" key="1">
    <source>
        <dbReference type="ARBA" id="ARBA00023015"/>
    </source>
</evidence>
<dbReference type="InterPro" id="IPR036597">
    <property type="entry name" value="Fido-like_dom_sf"/>
</dbReference>
<organism evidence="4 5">
    <name type="scientific">Flavobacterium soyae</name>
    <dbReference type="NCBI Taxonomy" id="2903098"/>
    <lineage>
        <taxon>Bacteria</taxon>
        <taxon>Pseudomonadati</taxon>
        <taxon>Bacteroidota</taxon>
        <taxon>Flavobacteriia</taxon>
        <taxon>Flavobacteriales</taxon>
        <taxon>Flavobacteriaceae</taxon>
        <taxon>Flavobacterium</taxon>
    </lineage>
</organism>
<feature type="domain" description="Fido" evidence="3">
    <location>
        <begin position="173"/>
        <end position="326"/>
    </location>
</feature>
<dbReference type="SUPFAM" id="SSF46785">
    <property type="entry name" value="Winged helix' DNA-binding domain"/>
    <property type="match status" value="1"/>
</dbReference>
<keyword evidence="5" id="KW-1185">Reference proteome</keyword>
<sequence>MIESTPGIVLDNSIISNLNEPKIMAKIKDMNNSYLYWDKVKYKKVDGLSPEELWNTIKLVRNINYKQIKFSNVIFNYFNTDYIQKSLHEFDMNIGGYMGSQKIIPESDKARYLVSSIMEEAISSSIMEGANTTRKKAKDMLRKDTKPINKSEQMIVNNYSTIKHILKNKSEELTPENLLQIHKLMTKNTLKNENEEGTFRESNDIYVINYSTSEIVHTPPNFGDINKLIKELCQFFNSEKEDFIHPIVKGIIIHFMIGWIHPFTDGNGRTARALFYWYLLKKGYWLTEYLSISKIIQGSKNQYEKAYLYTENDSNDLSYFITYHIEVMHKAFESLKNYIQEKQQENLQIVSFIKIPNINERQAQILKTLYDEPECVFSVKEVQNRFSIANYTARTDLNNLVNMGYMEMISVNKVKQNYIRSANFSNLIKK</sequence>
<protein>
    <submittedName>
        <fullName evidence="4">Fic family protein</fullName>
    </submittedName>
</protein>
<accession>A0ABZ2UH15</accession>
<dbReference type="PANTHER" id="PTHR13504:SF38">
    <property type="entry name" value="FIDO DOMAIN-CONTAINING PROTEIN"/>
    <property type="match status" value="1"/>
</dbReference>
<proteinExistence type="predicted"/>
<evidence type="ECO:0000313" key="4">
    <source>
        <dbReference type="EMBL" id="WYZ20814.1"/>
    </source>
</evidence>
<dbReference type="Gene3D" id="1.10.3290.10">
    <property type="entry name" value="Fido-like domain"/>
    <property type="match status" value="1"/>
</dbReference>
<evidence type="ECO:0000259" key="3">
    <source>
        <dbReference type="PROSITE" id="PS51459"/>
    </source>
</evidence>
<keyword evidence="2" id="KW-0804">Transcription</keyword>
<dbReference type="InterPro" id="IPR040198">
    <property type="entry name" value="Fido_containing"/>
</dbReference>
<dbReference type="Proteomes" id="UP001623852">
    <property type="component" value="Chromosome"/>
</dbReference>